<evidence type="ECO:0000259" key="2">
    <source>
        <dbReference type="Pfam" id="PF22675"/>
    </source>
</evidence>
<evidence type="ECO:0000256" key="1">
    <source>
        <dbReference type="SAM" id="MobiDB-lite"/>
    </source>
</evidence>
<dbReference type="Pfam" id="PF22675">
    <property type="entry name" value="KH-I_KHDC4-BBP"/>
    <property type="match status" value="1"/>
</dbReference>
<name>A0A1Q9D2S6_SYMMI</name>
<proteinExistence type="predicted"/>
<evidence type="ECO:0000313" key="4">
    <source>
        <dbReference type="Proteomes" id="UP000186817"/>
    </source>
</evidence>
<sequence length="754" mass="84070">MDVIQFNNRIIHLCFKKQGGAVHVVGAYAPHSGMLEAASYITPIPREDGEIEWTDASGPVITETFKLQTRHPKKPWITDATLTALQEARAAEAEATPNAKSLRNEAKRLARKDRIKWIHDRLVQDPGGITKDVWRMAKQQKRGFVGKRSHLVVDGKPVPWSRSHEAFRDHLQNKQWAPRLTTPQLRDAARDMGQNIFEQAPEEPLFTIAELQTALTKLKKNKAPGPDGITNELYGLLDTEGEINLLQLYNDILTTPQIPDEWYLATVVSIFKGKGSDTDVGVPTNTWSVGNPTYDLEYADDTLLGDFVNWVHEYFIVVDSDPVEIRREHPLSSMPPLEPEQPAALSGAWGEIPGPVQRWIATQSQLVDCKVNAAGPFTRGERESRRQGIARPDDLGATALAAIAGSFPPIPTTRRLKHLVKWAHRLLTRPGALAGNWRYAVLVEVACAFAPWAQRAYFLHAMRGGGLRARLGEGPGQSLRHLLPLYRFLQRSAVVELALSLFIRLSLKMAFQDEFVIGAGPMDTHSLFFPSNLELKPPGLEPCWVTPSRSLLPSLNHLYLNRLSSLASTSAESEDSESCSDSSTSPNFASLLPGPSPQELLRSPLPPPPGLTMSPYTESEPRCQLPVQPKPKPMPKLKSFNFAVVFQGYDLTKHADFELVPRLIGRRGCNMAPIYNTGAGARVRGRGSGYKEVRTPHGDYERDETLQLAVSCRSKEIKEAALKETLGLVKEISQHFRRFCRKNKLQFTDLYVVQ</sequence>
<dbReference type="InterPro" id="IPR055256">
    <property type="entry name" value="KH_1_KHDC4/BBP-like"/>
</dbReference>
<dbReference type="OrthoDB" id="6146582at2759"/>
<dbReference type="AlphaFoldDB" id="A0A1Q9D2S6"/>
<gene>
    <name evidence="3" type="ORF">AK812_SmicGene29033</name>
</gene>
<evidence type="ECO:0000313" key="3">
    <source>
        <dbReference type="EMBL" id="OLP89481.1"/>
    </source>
</evidence>
<reference evidence="3 4" key="1">
    <citation type="submission" date="2016-02" db="EMBL/GenBank/DDBJ databases">
        <title>Genome analysis of coral dinoflagellate symbionts highlights evolutionary adaptations to a symbiotic lifestyle.</title>
        <authorList>
            <person name="Aranda M."/>
            <person name="Li Y."/>
            <person name="Liew Y.J."/>
            <person name="Baumgarten S."/>
            <person name="Simakov O."/>
            <person name="Wilson M."/>
            <person name="Piel J."/>
            <person name="Ashoor H."/>
            <person name="Bougouffa S."/>
            <person name="Bajic V.B."/>
            <person name="Ryu T."/>
            <person name="Ravasi T."/>
            <person name="Bayer T."/>
            <person name="Micklem G."/>
            <person name="Kim H."/>
            <person name="Bhak J."/>
            <person name="Lajeunesse T.C."/>
            <person name="Voolstra C.R."/>
        </authorList>
    </citation>
    <scope>NUCLEOTIDE SEQUENCE [LARGE SCALE GENOMIC DNA]</scope>
    <source>
        <strain evidence="3 4">CCMP2467</strain>
    </source>
</reference>
<protein>
    <recommendedName>
        <fullName evidence="2">KHDC4/BBP-like KH-domain type I domain-containing protein</fullName>
    </recommendedName>
</protein>
<dbReference type="PANTHER" id="PTHR19446">
    <property type="entry name" value="REVERSE TRANSCRIPTASES"/>
    <property type="match status" value="1"/>
</dbReference>
<dbReference type="Gene3D" id="3.30.1370.10">
    <property type="entry name" value="K Homology domain, type 1"/>
    <property type="match status" value="1"/>
</dbReference>
<organism evidence="3 4">
    <name type="scientific">Symbiodinium microadriaticum</name>
    <name type="common">Dinoflagellate</name>
    <name type="synonym">Zooxanthella microadriatica</name>
    <dbReference type="NCBI Taxonomy" id="2951"/>
    <lineage>
        <taxon>Eukaryota</taxon>
        <taxon>Sar</taxon>
        <taxon>Alveolata</taxon>
        <taxon>Dinophyceae</taxon>
        <taxon>Suessiales</taxon>
        <taxon>Symbiodiniaceae</taxon>
        <taxon>Symbiodinium</taxon>
    </lineage>
</organism>
<comment type="caution">
    <text evidence="3">The sequence shown here is derived from an EMBL/GenBank/DDBJ whole genome shotgun (WGS) entry which is preliminary data.</text>
</comment>
<dbReference type="Proteomes" id="UP000186817">
    <property type="component" value="Unassembled WGS sequence"/>
</dbReference>
<dbReference type="GO" id="GO:0003723">
    <property type="term" value="F:RNA binding"/>
    <property type="evidence" value="ECO:0007669"/>
    <property type="project" value="InterPro"/>
</dbReference>
<keyword evidence="4" id="KW-1185">Reference proteome</keyword>
<dbReference type="EMBL" id="LSRX01000757">
    <property type="protein sequence ID" value="OLP89481.1"/>
    <property type="molecule type" value="Genomic_DNA"/>
</dbReference>
<feature type="region of interest" description="Disordered" evidence="1">
    <location>
        <begin position="571"/>
        <end position="632"/>
    </location>
</feature>
<feature type="domain" description="KHDC4/BBP-like KH-domain type I" evidence="2">
    <location>
        <begin position="654"/>
        <end position="728"/>
    </location>
</feature>
<dbReference type="InterPro" id="IPR036612">
    <property type="entry name" value="KH_dom_type_1_sf"/>
</dbReference>
<accession>A0A1Q9D2S6</accession>